<gene>
    <name evidence="1" type="ORF">BA92_03045</name>
</gene>
<dbReference type="RefSeq" id="WP_041504863.1">
    <property type="nucleotide sequence ID" value="NZ_JPIU01000036.1"/>
</dbReference>
<dbReference type="Proteomes" id="UP000031980">
    <property type="component" value="Unassembled WGS sequence"/>
</dbReference>
<comment type="caution">
    <text evidence="1">The sequence shown here is derived from an EMBL/GenBank/DDBJ whole genome shotgun (WGS) entry which is preliminary data.</text>
</comment>
<dbReference type="EMBL" id="JPIU01000036">
    <property type="protein sequence ID" value="KIO46061.1"/>
    <property type="molecule type" value="Genomic_DNA"/>
</dbReference>
<keyword evidence="2" id="KW-1185">Reference proteome</keyword>
<evidence type="ECO:0000313" key="2">
    <source>
        <dbReference type="Proteomes" id="UP000031980"/>
    </source>
</evidence>
<evidence type="ECO:0000313" key="1">
    <source>
        <dbReference type="EMBL" id="KIO46061.1"/>
    </source>
</evidence>
<sequence>MNTIKYIFILACLLNCMSCFEDKGNYDYGKIYTIGIKLPNSVTMVVNESRTFKPELTFDEKNPAGVKYEWQIESKVVSHDSVYTHLARELGSLRGLLTVEDEKTGAKFYKEFSIEVKPLYEMGFLLLTENGENSDLGFVKAGRIPSNSQTGTNDTVVYIADYINCYSDLYGEPINGKPLQLREHYAFDDYNRVFGEVTVKTALPERNQFMELNGESLKKETFIEEEFSNGLLPVAFHPVDLLHTCFDSFLLDKDGLLYTRRCNPATGYHLGYFSKDVVYLGGKRKISNIIFSDYVESGTIYAIEEDAAGKKRYLGIYSDYYSNRRNLTEMELVYEEEEFAAHFTDLTDEVMESDYFRVKEEGVSGSAVVSKSPEGEYMLHLFVGGAPSSAKHVKIYSSQKINLTREHGITDFVKLGTFRNCNMVYVCDKQNIYYFEVDETFHKYEFGIVRTFDKEIVSMATQSMFGYGAKSFEHHIGVAFKDGFFDIYELQYDGKDMSSLYKFSNKVYGSTRSFGKIRDVIWKLGVGNYYFNGR</sequence>
<reference evidence="1 2" key="1">
    <citation type="submission" date="2014-07" db="EMBL/GenBank/DDBJ databases">
        <title>Porphyromonadaceae bacterium OUH 308042 = ATCC BAA-2681 = DSM 28342 draft genome.</title>
        <authorList>
            <person name="Sydenham T.V."/>
            <person name="Hasman H."/>
            <person name="Justensen U.S."/>
        </authorList>
    </citation>
    <scope>NUCLEOTIDE SEQUENCE [LARGE SCALE GENOMIC DNA]</scope>
    <source>
        <strain evidence="1 2">OUH 308042</strain>
    </source>
</reference>
<dbReference type="Pfam" id="PF16407">
    <property type="entry name" value="PKD_2"/>
    <property type="match status" value="1"/>
</dbReference>
<dbReference type="AlphaFoldDB" id="A0A0C3RGF7"/>
<protein>
    <submittedName>
        <fullName evidence="1">Uncharacterized protein</fullName>
    </submittedName>
</protein>
<proteinExistence type="predicted"/>
<dbReference type="InterPro" id="IPR032183">
    <property type="entry name" value="PKD-like"/>
</dbReference>
<name>A0A0C3RGF7_9PORP</name>
<accession>A0A0C3RGF7</accession>
<organism evidence="1 2">
    <name type="scientific">Sanguibacteroides justesenii</name>
    <dbReference type="NCBI Taxonomy" id="1547597"/>
    <lineage>
        <taxon>Bacteria</taxon>
        <taxon>Pseudomonadati</taxon>
        <taxon>Bacteroidota</taxon>
        <taxon>Bacteroidia</taxon>
        <taxon>Bacteroidales</taxon>
        <taxon>Porphyromonadaceae</taxon>
        <taxon>Sanguibacteroides</taxon>
    </lineage>
</organism>